<protein>
    <submittedName>
        <fullName evidence="2">Uncharacterized protein</fullName>
    </submittedName>
</protein>
<gene>
    <name evidence="2" type="ORF">CYLTODRAFT_495469</name>
</gene>
<dbReference type="EMBL" id="KN881157">
    <property type="protein sequence ID" value="KIY60916.1"/>
    <property type="molecule type" value="Genomic_DNA"/>
</dbReference>
<name>A0A0D7AUF4_9AGAR</name>
<proteinExistence type="predicted"/>
<sequence>MDSHRPTTPDDTDDSSSEWLSSTGSQATNSPPSSYIADSSDSEWDSDSTEDGEPTLPTSGPEWFRSLDPLAYDWPAESLSRPIRNRACTKLVLEMLLNRRSPLVGVAGTFEYSYDLVALWTDETGPSKHPYDSWYLWDDKLHLREWEEDAVGLYIAIHCLEEARGFFRDILRFGDDSGQRLCTLAMLAWEPKWVWTIWHAVNNPRSNAGSWLFSALHALVRPLDWEEVEPDVLFKLRQIEIADIMARKMGRLVSAGALSVS</sequence>
<reference evidence="2 3" key="1">
    <citation type="journal article" date="2015" name="Fungal Genet. Biol.">
        <title>Evolution of novel wood decay mechanisms in Agaricales revealed by the genome sequences of Fistulina hepatica and Cylindrobasidium torrendii.</title>
        <authorList>
            <person name="Floudas D."/>
            <person name="Held B.W."/>
            <person name="Riley R."/>
            <person name="Nagy L.G."/>
            <person name="Koehler G."/>
            <person name="Ransdell A.S."/>
            <person name="Younus H."/>
            <person name="Chow J."/>
            <person name="Chiniquy J."/>
            <person name="Lipzen A."/>
            <person name="Tritt A."/>
            <person name="Sun H."/>
            <person name="Haridas S."/>
            <person name="LaButti K."/>
            <person name="Ohm R.A."/>
            <person name="Kues U."/>
            <person name="Blanchette R.A."/>
            <person name="Grigoriev I.V."/>
            <person name="Minto R.E."/>
            <person name="Hibbett D.S."/>
        </authorList>
    </citation>
    <scope>NUCLEOTIDE SEQUENCE [LARGE SCALE GENOMIC DNA]</scope>
    <source>
        <strain evidence="2 3">FP15055 ss-10</strain>
    </source>
</reference>
<dbReference type="AlphaFoldDB" id="A0A0D7AUF4"/>
<evidence type="ECO:0000313" key="2">
    <source>
        <dbReference type="EMBL" id="KIY60916.1"/>
    </source>
</evidence>
<dbReference type="Proteomes" id="UP000054007">
    <property type="component" value="Unassembled WGS sequence"/>
</dbReference>
<feature type="compositionally biased region" description="Acidic residues" evidence="1">
    <location>
        <begin position="40"/>
        <end position="53"/>
    </location>
</feature>
<accession>A0A0D7AUF4</accession>
<evidence type="ECO:0000313" key="3">
    <source>
        <dbReference type="Proteomes" id="UP000054007"/>
    </source>
</evidence>
<feature type="region of interest" description="Disordered" evidence="1">
    <location>
        <begin position="1"/>
        <end position="62"/>
    </location>
</feature>
<feature type="compositionally biased region" description="Polar residues" evidence="1">
    <location>
        <begin position="18"/>
        <end position="37"/>
    </location>
</feature>
<evidence type="ECO:0000256" key="1">
    <source>
        <dbReference type="SAM" id="MobiDB-lite"/>
    </source>
</evidence>
<keyword evidence="3" id="KW-1185">Reference proteome</keyword>
<organism evidence="2 3">
    <name type="scientific">Cylindrobasidium torrendii FP15055 ss-10</name>
    <dbReference type="NCBI Taxonomy" id="1314674"/>
    <lineage>
        <taxon>Eukaryota</taxon>
        <taxon>Fungi</taxon>
        <taxon>Dikarya</taxon>
        <taxon>Basidiomycota</taxon>
        <taxon>Agaricomycotina</taxon>
        <taxon>Agaricomycetes</taxon>
        <taxon>Agaricomycetidae</taxon>
        <taxon>Agaricales</taxon>
        <taxon>Marasmiineae</taxon>
        <taxon>Physalacriaceae</taxon>
        <taxon>Cylindrobasidium</taxon>
    </lineage>
</organism>